<organism evidence="1 2">
    <name type="scientific">Pseudomonas phage vB_PaeM_C2-10_Ab1</name>
    <dbReference type="NCBI Taxonomy" id="1231048"/>
    <lineage>
        <taxon>Viruses</taxon>
        <taxon>Duplodnaviria</taxon>
        <taxon>Heunggongvirae</taxon>
        <taxon>Uroviricota</taxon>
        <taxon>Caudoviricetes</taxon>
        <taxon>Vandenendeviridae</taxon>
        <taxon>Skurskavirinae</taxon>
        <taxon>Pakpunavirus</taxon>
        <taxon>Pakpunavirus CAb1</taxon>
    </lineage>
</organism>
<dbReference type="EMBL" id="HE983845">
    <property type="protein sequence ID" value="CCM43671.1"/>
    <property type="molecule type" value="Genomic_DNA"/>
</dbReference>
<sequence>MLYIPRQWAGKRFSATCTTRLRPSLSAWSGEMARTVKCVNFLPVTPDGRVIVRFGKKRLGWLGKQGKKWHYYPYGCEGKIKSEGFKTLAEIKAWIRDPEAVWPGPQPEID</sequence>
<dbReference type="RefSeq" id="YP_007236948.1">
    <property type="nucleotide sequence ID" value="NC_019918.1"/>
</dbReference>
<dbReference type="KEGG" id="vg:14296534"/>
<protein>
    <submittedName>
        <fullName evidence="1">Uncharacterized protein</fullName>
    </submittedName>
</protein>
<accession>K4RLI2</accession>
<evidence type="ECO:0000313" key="1">
    <source>
        <dbReference type="EMBL" id="CCM43671.1"/>
    </source>
</evidence>
<reference evidence="1 2" key="1">
    <citation type="journal article" date="2013" name="PLoS ONE">
        <title>The Susceptibility of Pseudomonas aeruginosa Strains from Cystic Fibrosis Patients to Bacteriophages.</title>
        <authorList>
            <person name="Essoh C."/>
            <person name="Blouin Y."/>
            <person name="Loukou G."/>
            <person name="Cablanmian A."/>
            <person name="Lathro S."/>
            <person name="Kutter E."/>
            <person name="Thien H.V."/>
            <person name="Vergnaud G."/>
            <person name="Pourcel C."/>
        </authorList>
    </citation>
    <scope>NUCLEOTIDE SEQUENCE [LARGE SCALE GENOMIC DNA]</scope>
    <source>
        <strain evidence="1">VB_PaeM_C2-10_Ab1</strain>
    </source>
</reference>
<keyword evidence="2" id="KW-1185">Reference proteome</keyword>
<evidence type="ECO:0000313" key="2">
    <source>
        <dbReference type="Proteomes" id="UP000001234"/>
    </source>
</evidence>
<dbReference type="OrthoDB" id="18569at10239"/>
<dbReference type="GeneID" id="14296534"/>
<name>K4RLI2_9CAUD</name>
<proteinExistence type="predicted"/>
<dbReference type="Proteomes" id="UP000001234">
    <property type="component" value="Segment"/>
</dbReference>
<gene>
    <name evidence="1" type="ORF">BN405_2-10_Ab1_orf_127</name>
</gene>